<dbReference type="EMBL" id="CP039126">
    <property type="protein sequence ID" value="QMW79551.1"/>
    <property type="molecule type" value="Genomic_DNA"/>
</dbReference>
<proteinExistence type="predicted"/>
<protein>
    <submittedName>
        <fullName evidence="1">Uncharacterized protein</fullName>
    </submittedName>
</protein>
<organism evidence="1 2">
    <name type="scientific">Blautia producta</name>
    <dbReference type="NCBI Taxonomy" id="33035"/>
    <lineage>
        <taxon>Bacteria</taxon>
        <taxon>Bacillati</taxon>
        <taxon>Bacillota</taxon>
        <taxon>Clostridia</taxon>
        <taxon>Lachnospirales</taxon>
        <taxon>Lachnospiraceae</taxon>
        <taxon>Blautia</taxon>
    </lineage>
</organism>
<reference evidence="1 2" key="1">
    <citation type="submission" date="2019-04" db="EMBL/GenBank/DDBJ databases">
        <authorList>
            <person name="Schori C."/>
            <person name="Ahrens C."/>
        </authorList>
    </citation>
    <scope>NUCLEOTIDE SEQUENCE [LARGE SCALE GENOMIC DNA]</scope>
    <source>
        <strain evidence="1 2">DSM 2950</strain>
    </source>
</reference>
<accession>A0A7G5MY58</accession>
<evidence type="ECO:0000313" key="1">
    <source>
        <dbReference type="EMBL" id="QMW79551.1"/>
    </source>
</evidence>
<name>A0A7G5MY58_9FIRM</name>
<sequence length="62" mass="6443">MLPVKTVFTICTKTGIKFATADCIAGNIADAIPPIVVPNVVKTGTNELPIIAASAWICGPKF</sequence>
<dbReference type="AlphaFoldDB" id="A0A7G5MY58"/>
<dbReference type="RefSeq" id="WP_182557245.1">
    <property type="nucleotide sequence ID" value="NZ_CP039126.1"/>
</dbReference>
<gene>
    <name evidence="1" type="ORF">E5259_19135</name>
</gene>
<dbReference type="Proteomes" id="UP000515789">
    <property type="component" value="Chromosome"/>
</dbReference>
<evidence type="ECO:0000313" key="2">
    <source>
        <dbReference type="Proteomes" id="UP000515789"/>
    </source>
</evidence>